<dbReference type="RefSeq" id="WP_028372570.1">
    <property type="nucleotide sequence ID" value="NZ_CAAAJD010000003.1"/>
</dbReference>
<dbReference type="Gene3D" id="3.40.50.150">
    <property type="entry name" value="Vaccinia Virus protein VP39"/>
    <property type="match status" value="1"/>
</dbReference>
<evidence type="ECO:0000313" key="5">
    <source>
        <dbReference type="Proteomes" id="UP000054869"/>
    </source>
</evidence>
<dbReference type="PANTHER" id="PTHR43861:SF1">
    <property type="entry name" value="TRANS-ACONITATE 2-METHYLTRANSFERASE"/>
    <property type="match status" value="1"/>
</dbReference>
<dbReference type="eggNOG" id="COG2226">
    <property type="taxonomic scope" value="Bacteria"/>
</dbReference>
<dbReference type="GO" id="GO:0032259">
    <property type="term" value="P:methylation"/>
    <property type="evidence" value="ECO:0007669"/>
    <property type="project" value="UniProtKB-KW"/>
</dbReference>
<comment type="caution">
    <text evidence="4">The sequence shown here is derived from an EMBL/GenBank/DDBJ whole genome shotgun (WGS) entry which is preliminary data.</text>
</comment>
<proteinExistence type="predicted"/>
<keyword evidence="1 4" id="KW-0489">Methyltransferase</keyword>
<name>A0A0W0VPX2_9GAMM</name>
<keyword evidence="2 4" id="KW-0808">Transferase</keyword>
<dbReference type="GO" id="GO:0008168">
    <property type="term" value="F:methyltransferase activity"/>
    <property type="evidence" value="ECO:0007669"/>
    <property type="project" value="UniProtKB-KW"/>
</dbReference>
<dbReference type="AlphaFoldDB" id="A0A0W0VPX2"/>
<dbReference type="InterPro" id="IPR029063">
    <property type="entry name" value="SAM-dependent_MTases_sf"/>
</dbReference>
<evidence type="ECO:0000313" key="4">
    <source>
        <dbReference type="EMBL" id="KTD22156.1"/>
    </source>
</evidence>
<evidence type="ECO:0000256" key="2">
    <source>
        <dbReference type="ARBA" id="ARBA00022679"/>
    </source>
</evidence>
<protein>
    <submittedName>
        <fullName evidence="4">Methyltransferase</fullName>
    </submittedName>
</protein>
<organism evidence="4 5">
    <name type="scientific">Legionella lansingensis</name>
    <dbReference type="NCBI Taxonomy" id="45067"/>
    <lineage>
        <taxon>Bacteria</taxon>
        <taxon>Pseudomonadati</taxon>
        <taxon>Pseudomonadota</taxon>
        <taxon>Gammaproteobacteria</taxon>
        <taxon>Legionellales</taxon>
        <taxon>Legionellaceae</taxon>
        <taxon>Legionella</taxon>
    </lineage>
</organism>
<dbReference type="InterPro" id="IPR041698">
    <property type="entry name" value="Methyltransf_25"/>
</dbReference>
<keyword evidence="5" id="KW-1185">Reference proteome</keyword>
<sequence>MSTQEWPAEDYAIGSYIQNSIADNYLQYLTIKPTDRVLDIGCGNGAFSSKVIDKIPQGLFLGIDTSENMLKLARKEMANYPNASWQKGNVLTMEFNQQFDYIVSFWCLQWCLSDIETAFQNIYHALKPDGKVLTIFPSGDDPFVTSYSKVKASGEFNSLNNFKPVAVDQYEFVRMQERIALLPFKQIKIERVKHKLLLPSLDIFRKFVNGIAFFQGQIPTEEIAAINEAIVRVYKQECEEKYQGEYWFILSIYVITAEKW</sequence>
<accession>A0A0W0VPX2</accession>
<gene>
    <name evidence="4" type="ORF">Llan_1419</name>
</gene>
<dbReference type="CDD" id="cd02440">
    <property type="entry name" value="AdoMet_MTases"/>
    <property type="match status" value="1"/>
</dbReference>
<dbReference type="Proteomes" id="UP000054869">
    <property type="component" value="Unassembled WGS sequence"/>
</dbReference>
<dbReference type="PATRIC" id="fig|45067.4.peg.1486"/>
<evidence type="ECO:0000256" key="1">
    <source>
        <dbReference type="ARBA" id="ARBA00022603"/>
    </source>
</evidence>
<reference evidence="4 5" key="1">
    <citation type="submission" date="2015-11" db="EMBL/GenBank/DDBJ databases">
        <title>Genomic analysis of 38 Legionella species identifies large and diverse effector repertoires.</title>
        <authorList>
            <person name="Burstein D."/>
            <person name="Amaro F."/>
            <person name="Zusman T."/>
            <person name="Lifshitz Z."/>
            <person name="Cohen O."/>
            <person name="Gilbert J.A."/>
            <person name="Pupko T."/>
            <person name="Shuman H.A."/>
            <person name="Segal G."/>
        </authorList>
    </citation>
    <scope>NUCLEOTIDE SEQUENCE [LARGE SCALE GENOMIC DNA]</scope>
    <source>
        <strain evidence="4 5">ATCC 49751</strain>
    </source>
</reference>
<dbReference type="PANTHER" id="PTHR43861">
    <property type="entry name" value="TRANS-ACONITATE 2-METHYLTRANSFERASE-RELATED"/>
    <property type="match status" value="1"/>
</dbReference>
<feature type="domain" description="Methyltransferase" evidence="3">
    <location>
        <begin position="37"/>
        <end position="130"/>
    </location>
</feature>
<evidence type="ECO:0000259" key="3">
    <source>
        <dbReference type="Pfam" id="PF13649"/>
    </source>
</evidence>
<dbReference type="OrthoDB" id="9760689at2"/>
<dbReference type="EMBL" id="LNYI01000028">
    <property type="protein sequence ID" value="KTD22156.1"/>
    <property type="molecule type" value="Genomic_DNA"/>
</dbReference>
<dbReference type="Pfam" id="PF13649">
    <property type="entry name" value="Methyltransf_25"/>
    <property type="match status" value="1"/>
</dbReference>
<dbReference type="SUPFAM" id="SSF53335">
    <property type="entry name" value="S-adenosyl-L-methionine-dependent methyltransferases"/>
    <property type="match status" value="1"/>
</dbReference>